<dbReference type="eggNOG" id="COG0740">
    <property type="taxonomic scope" value="Bacteria"/>
</dbReference>
<dbReference type="HOGENOM" id="CLU_052762_0_0_5"/>
<evidence type="ECO:0000313" key="9">
    <source>
        <dbReference type="Proteomes" id="UP000008207"/>
    </source>
</evidence>
<keyword evidence="4" id="KW-0378">Hydrolase</keyword>
<dbReference type="EMBL" id="CP001349">
    <property type="protein sequence ID" value="ACL60601.1"/>
    <property type="molecule type" value="Genomic_DNA"/>
</dbReference>
<feature type="region of interest" description="Disordered" evidence="7">
    <location>
        <begin position="227"/>
        <end position="269"/>
    </location>
</feature>
<dbReference type="CDD" id="cd07016">
    <property type="entry name" value="S14_ClpP_1"/>
    <property type="match status" value="1"/>
</dbReference>
<dbReference type="GO" id="GO:0004252">
    <property type="term" value="F:serine-type endopeptidase activity"/>
    <property type="evidence" value="ECO:0007669"/>
    <property type="project" value="InterPro"/>
</dbReference>
<keyword evidence="2" id="KW-0963">Cytoplasm</keyword>
<dbReference type="PRINTS" id="PR00127">
    <property type="entry name" value="CLPPROTEASEP"/>
</dbReference>
<evidence type="ECO:0000313" key="8">
    <source>
        <dbReference type="EMBL" id="ACL60601.1"/>
    </source>
</evidence>
<name>B8IRQ1_METNO</name>
<dbReference type="Gene3D" id="3.90.226.10">
    <property type="entry name" value="2-enoyl-CoA Hydratase, Chain A, domain 1"/>
    <property type="match status" value="1"/>
</dbReference>
<dbReference type="NCBIfam" id="NF045542">
    <property type="entry name" value="Clp_rel_HeadMat"/>
    <property type="match status" value="1"/>
</dbReference>
<dbReference type="GO" id="GO:0051117">
    <property type="term" value="F:ATPase binding"/>
    <property type="evidence" value="ECO:0007669"/>
    <property type="project" value="TreeGrafter"/>
</dbReference>
<dbReference type="InterPro" id="IPR029045">
    <property type="entry name" value="ClpP/crotonase-like_dom_sf"/>
</dbReference>
<keyword evidence="5" id="KW-0720">Serine protease</keyword>
<dbReference type="OrthoDB" id="9806592at2"/>
<evidence type="ECO:0000256" key="5">
    <source>
        <dbReference type="ARBA" id="ARBA00022825"/>
    </source>
</evidence>
<dbReference type="GO" id="GO:0009368">
    <property type="term" value="C:endopeptidase Clp complex"/>
    <property type="evidence" value="ECO:0007669"/>
    <property type="project" value="TreeGrafter"/>
</dbReference>
<evidence type="ECO:0000256" key="3">
    <source>
        <dbReference type="ARBA" id="ARBA00022670"/>
    </source>
</evidence>
<dbReference type="PANTHER" id="PTHR10381:SF70">
    <property type="entry name" value="ATP-DEPENDENT CLP PROTEASE PROTEOLYTIC SUBUNIT"/>
    <property type="match status" value="1"/>
</dbReference>
<dbReference type="STRING" id="460265.Mnod_5772"/>
<dbReference type="KEGG" id="mno:Mnod_5772"/>
<dbReference type="InterPro" id="IPR001907">
    <property type="entry name" value="ClpP"/>
</dbReference>
<dbReference type="RefSeq" id="WP_015932200.1">
    <property type="nucleotide sequence ID" value="NC_011894.1"/>
</dbReference>
<keyword evidence="9" id="KW-1185">Reference proteome</keyword>
<evidence type="ECO:0000256" key="7">
    <source>
        <dbReference type="SAM" id="MobiDB-lite"/>
    </source>
</evidence>
<reference evidence="8 9" key="1">
    <citation type="submission" date="2009-01" db="EMBL/GenBank/DDBJ databases">
        <title>Complete sequence of chromosome of Methylobacterium nodulans ORS 2060.</title>
        <authorList>
            <consortium name="US DOE Joint Genome Institute"/>
            <person name="Lucas S."/>
            <person name="Copeland A."/>
            <person name="Lapidus A."/>
            <person name="Glavina del Rio T."/>
            <person name="Dalin E."/>
            <person name="Tice H."/>
            <person name="Bruce D."/>
            <person name="Goodwin L."/>
            <person name="Pitluck S."/>
            <person name="Sims D."/>
            <person name="Brettin T."/>
            <person name="Detter J.C."/>
            <person name="Han C."/>
            <person name="Larimer F."/>
            <person name="Land M."/>
            <person name="Hauser L."/>
            <person name="Kyrpides N."/>
            <person name="Ivanova N."/>
            <person name="Marx C.J."/>
            <person name="Richardson P."/>
        </authorList>
    </citation>
    <scope>NUCLEOTIDE SEQUENCE [LARGE SCALE GENOMIC DNA]</scope>
    <source>
        <strain evidence="9">LMG 21967 / CNCM I-2342 / ORS 2060</strain>
    </source>
</reference>
<gene>
    <name evidence="8" type="ordered locus">Mnod_5772</name>
</gene>
<comment type="similarity">
    <text evidence="1 6">Belongs to the peptidase S14 family.</text>
</comment>
<dbReference type="Proteomes" id="UP000008207">
    <property type="component" value="Chromosome"/>
</dbReference>
<organism evidence="8 9">
    <name type="scientific">Methylobacterium nodulans (strain LMG 21967 / CNCM I-2342 / ORS 2060)</name>
    <dbReference type="NCBI Taxonomy" id="460265"/>
    <lineage>
        <taxon>Bacteria</taxon>
        <taxon>Pseudomonadati</taxon>
        <taxon>Pseudomonadota</taxon>
        <taxon>Alphaproteobacteria</taxon>
        <taxon>Hyphomicrobiales</taxon>
        <taxon>Methylobacteriaceae</taxon>
        <taxon>Methylobacterium</taxon>
    </lineage>
</organism>
<evidence type="ECO:0000256" key="1">
    <source>
        <dbReference type="ARBA" id="ARBA00007039"/>
    </source>
</evidence>
<accession>B8IRQ1</accession>
<sequence>MAVLVNGTEIVLSGTVGNLFWDDSFDAADVILALAQVGRGQDVTIRLNSGGGIATEGAAIHAALCAHRGRKTIIVEGVAASAASVIAMAGDEIVMARGAVMMIHDPSGFTFGPVSEHEVAIRMLTSLATAMAGIYAERSGKTPEAARADMQAELWMAPEEAVAAGYADRVQTRAGQSAAAGETSVDAGRPDDETGPEPTAFDFRLYKHAPERLVALADRRAWTNHPRLTAALPAAPTRQTENPMATASAGGEPAPHSEPTPNPTPALPAASLSRADAAEIATLCLDGGVPALAASLLAEGATVEQARSRITAAQQIRDKVALARRGHPAIPDGLADEMIAQGKTVEQAVAVLFDKMAARDEETQVRSHHVAEPSQADGREVAVASMRSRLERMGITQKEA</sequence>
<proteinExistence type="inferred from homology"/>
<evidence type="ECO:0000256" key="4">
    <source>
        <dbReference type="ARBA" id="ARBA00022801"/>
    </source>
</evidence>
<dbReference type="Pfam" id="PF00574">
    <property type="entry name" value="CLP_protease"/>
    <property type="match status" value="1"/>
</dbReference>
<dbReference type="GO" id="GO:0004176">
    <property type="term" value="F:ATP-dependent peptidase activity"/>
    <property type="evidence" value="ECO:0007669"/>
    <property type="project" value="InterPro"/>
</dbReference>
<feature type="compositionally biased region" description="Low complexity" evidence="7">
    <location>
        <begin position="227"/>
        <end position="238"/>
    </location>
</feature>
<dbReference type="GO" id="GO:0006515">
    <property type="term" value="P:protein quality control for misfolded or incompletely synthesized proteins"/>
    <property type="evidence" value="ECO:0007669"/>
    <property type="project" value="TreeGrafter"/>
</dbReference>
<evidence type="ECO:0000256" key="6">
    <source>
        <dbReference type="RuleBase" id="RU003567"/>
    </source>
</evidence>
<evidence type="ECO:0000256" key="2">
    <source>
        <dbReference type="ARBA" id="ARBA00022490"/>
    </source>
</evidence>
<dbReference type="AlphaFoldDB" id="B8IRQ1"/>
<feature type="region of interest" description="Disordered" evidence="7">
    <location>
        <begin position="173"/>
        <end position="203"/>
    </location>
</feature>
<dbReference type="PANTHER" id="PTHR10381">
    <property type="entry name" value="ATP-DEPENDENT CLP PROTEASE PROTEOLYTIC SUBUNIT"/>
    <property type="match status" value="1"/>
</dbReference>
<keyword evidence="3" id="KW-0645">Protease</keyword>
<protein>
    <recommendedName>
        <fullName evidence="6">ATP-dependent Clp protease proteolytic subunit</fullName>
    </recommendedName>
</protein>
<dbReference type="SUPFAM" id="SSF52096">
    <property type="entry name" value="ClpP/crotonase"/>
    <property type="match status" value="1"/>
</dbReference>
<dbReference type="InterPro" id="IPR023562">
    <property type="entry name" value="ClpP/TepA"/>
</dbReference>
<feature type="compositionally biased region" description="Pro residues" evidence="7">
    <location>
        <begin position="256"/>
        <end position="266"/>
    </location>
</feature>